<dbReference type="PANTHER" id="PTHR43708:SF1">
    <property type="entry name" value="GALACTOSE_LACTOSE METABOLISM REGULATORY PROTEIN GAL80"/>
    <property type="match status" value="1"/>
</dbReference>
<keyword evidence="4" id="KW-1185">Reference proteome</keyword>
<dbReference type="PANTHER" id="PTHR43708">
    <property type="entry name" value="CONSERVED EXPRESSED OXIDOREDUCTASE (EUROFUNG)"/>
    <property type="match status" value="1"/>
</dbReference>
<dbReference type="SUPFAM" id="SSF55347">
    <property type="entry name" value="Glyceraldehyde-3-phosphate dehydrogenase-like, C-terminal domain"/>
    <property type="match status" value="1"/>
</dbReference>
<dbReference type="AlphaFoldDB" id="A0A0B6S977"/>
<reference evidence="3 4" key="2">
    <citation type="journal article" date="2016" name="Appl. Microbiol. Biotechnol.">
        <title>Mutations improving production and secretion of extracellular lipase by Burkholderia glumae PG1.</title>
        <authorList>
            <person name="Knapp A."/>
            <person name="Voget S."/>
            <person name="Gao R."/>
            <person name="Zaburannyi N."/>
            <person name="Krysciak D."/>
            <person name="Breuer M."/>
            <person name="Hauer B."/>
            <person name="Streit W.R."/>
            <person name="Muller R."/>
            <person name="Daniel R."/>
            <person name="Jaeger K.E."/>
        </authorList>
    </citation>
    <scope>NUCLEOTIDE SEQUENCE [LARGE SCALE GENOMIC DNA]</scope>
    <source>
        <strain evidence="3 4">PG1</strain>
    </source>
</reference>
<dbReference type="SUPFAM" id="SSF51735">
    <property type="entry name" value="NAD(P)-binding Rossmann-fold domains"/>
    <property type="match status" value="1"/>
</dbReference>
<protein>
    <submittedName>
        <fullName evidence="3">Putative oxidoreductase</fullName>
    </submittedName>
</protein>
<reference evidence="4" key="1">
    <citation type="submission" date="2011-03" db="EMBL/GenBank/DDBJ databases">
        <authorList>
            <person name="Voget S."/>
            <person name="Streit W.R."/>
            <person name="Jaeger K.E."/>
            <person name="Daniel R."/>
        </authorList>
    </citation>
    <scope>NUCLEOTIDE SEQUENCE [LARGE SCALE GENOMIC DNA]</scope>
    <source>
        <strain evidence="4">PG1</strain>
    </source>
</reference>
<dbReference type="Gene3D" id="3.30.360.10">
    <property type="entry name" value="Dihydrodipicolinate Reductase, domain 2"/>
    <property type="match status" value="1"/>
</dbReference>
<dbReference type="InterPro" id="IPR055080">
    <property type="entry name" value="Gal80p-like_C"/>
</dbReference>
<dbReference type="Pfam" id="PF01408">
    <property type="entry name" value="GFO_IDH_MocA"/>
    <property type="match status" value="1"/>
</dbReference>
<proteinExistence type="predicted"/>
<evidence type="ECO:0000313" key="4">
    <source>
        <dbReference type="Proteomes" id="UP000031838"/>
    </source>
</evidence>
<evidence type="ECO:0000313" key="3">
    <source>
        <dbReference type="EMBL" id="AJK49825.1"/>
    </source>
</evidence>
<sequence length="370" mass="40590">MVSSSTDTIRVGVIGAGTWAEYGHFPSLKLLPRYELTAIHSRSCDKAAALKRRHGFRHVAGSLDELVNHPEVDLVLVLTPAPQHEAGIRAAIAAGKDVYCEWPLTPGTALSRELLELAGRAGVRTLVGLQRRLAPDYRYLHDLIEAGKIGEVRSIRLHISVEYFTRLRTIGLHYTVPAENFSNVLAIYGGHYLDMLFHTLFDYPDRIQALLVNQFKEITFRETGATLPHGTPDQVVLAGTFPNGAILTVHIEAGKLNNYGIQLDVTGTEGDLRLTNPASFGETSNRLEIAVGEGQALQRLDVPSGYEWLPPNALGASTRELANLYAAHAHDLRHGGQRAPTFADAIRVHELIDQIVAAHDGGRRIDLNFS</sequence>
<feature type="domain" description="Gal80p-like C-terminal" evidence="2">
    <location>
        <begin position="138"/>
        <end position="275"/>
    </location>
</feature>
<dbReference type="InterPro" id="IPR036291">
    <property type="entry name" value="NAD(P)-bd_dom_sf"/>
</dbReference>
<accession>A0A0B6S977</accession>
<name>A0A0B6S977_BURPL</name>
<dbReference type="Proteomes" id="UP000031838">
    <property type="component" value="Chromosome 2"/>
</dbReference>
<evidence type="ECO:0000259" key="2">
    <source>
        <dbReference type="Pfam" id="PF22685"/>
    </source>
</evidence>
<gene>
    <name evidence="3" type="ORF">BGL_2c17580</name>
</gene>
<dbReference type="Gene3D" id="3.40.50.720">
    <property type="entry name" value="NAD(P)-binding Rossmann-like Domain"/>
    <property type="match status" value="1"/>
</dbReference>
<feature type="domain" description="Gfo/Idh/MocA-like oxidoreductase N-terminal" evidence="1">
    <location>
        <begin position="9"/>
        <end position="128"/>
    </location>
</feature>
<dbReference type="HOGENOM" id="CLU_023194_25_0_4"/>
<dbReference type="Pfam" id="PF22685">
    <property type="entry name" value="Gal80p_C-like"/>
    <property type="match status" value="1"/>
</dbReference>
<evidence type="ECO:0000259" key="1">
    <source>
        <dbReference type="Pfam" id="PF01408"/>
    </source>
</evidence>
<organism evidence="3 4">
    <name type="scientific">Burkholderia plantarii</name>
    <dbReference type="NCBI Taxonomy" id="41899"/>
    <lineage>
        <taxon>Bacteria</taxon>
        <taxon>Pseudomonadati</taxon>
        <taxon>Pseudomonadota</taxon>
        <taxon>Betaproteobacteria</taxon>
        <taxon>Burkholderiales</taxon>
        <taxon>Burkholderiaceae</taxon>
        <taxon>Burkholderia</taxon>
    </lineage>
</organism>
<dbReference type="GO" id="GO:0000166">
    <property type="term" value="F:nucleotide binding"/>
    <property type="evidence" value="ECO:0007669"/>
    <property type="project" value="InterPro"/>
</dbReference>
<dbReference type="KEGG" id="bgp:BGL_2c17580"/>
<dbReference type="InterPro" id="IPR000683">
    <property type="entry name" value="Gfo/Idh/MocA-like_OxRdtase_N"/>
</dbReference>
<dbReference type="InterPro" id="IPR051317">
    <property type="entry name" value="Gfo/Idh/MocA_oxidoreduct"/>
</dbReference>
<dbReference type="EMBL" id="CP002581">
    <property type="protein sequence ID" value="AJK49825.1"/>
    <property type="molecule type" value="Genomic_DNA"/>
</dbReference>